<accession>A0AAD6MSG6</accession>
<keyword evidence="2" id="KW-1185">Reference proteome</keyword>
<reference evidence="1" key="2">
    <citation type="submission" date="2023-01" db="EMBL/GenBank/DDBJ databases">
        <authorList>
            <person name="Petersen C."/>
        </authorList>
    </citation>
    <scope>NUCLEOTIDE SEQUENCE</scope>
    <source>
        <strain evidence="1">IBT 17514</strain>
    </source>
</reference>
<dbReference type="AlphaFoldDB" id="A0AAD6MSG6"/>
<organism evidence="1 2">
    <name type="scientific">Penicillium malachiteum</name>
    <dbReference type="NCBI Taxonomy" id="1324776"/>
    <lineage>
        <taxon>Eukaryota</taxon>
        <taxon>Fungi</taxon>
        <taxon>Dikarya</taxon>
        <taxon>Ascomycota</taxon>
        <taxon>Pezizomycotina</taxon>
        <taxon>Eurotiomycetes</taxon>
        <taxon>Eurotiomycetidae</taxon>
        <taxon>Eurotiales</taxon>
        <taxon>Aspergillaceae</taxon>
        <taxon>Penicillium</taxon>
    </lineage>
</organism>
<sequence>MNPPTMKFLDLPRGIRTKIYKNLFSSTTLVFGGLVGLDFVKPGRFVPESLAILATCLQIKHEASPLWLGLVEFSFQNPLCMVKKLSRLSSAVLSGIRYLHLDGCRMYPNKKDYDDYWHHSLDGFLKLFPWLRLHRLTVFEPSAGDISYSILDRLIDQGNGWQELWFITPNSKMLGFDNEKIFMRGRQQRFPQPGHWNTFLSWRDGVKSGASVTIYRSTMPDSPGSVMNKHTRQLFKQEFDIENSTDPADPGEDNDLMCENEGSKELLVIVKRGPNAHIREQRRMFKDHDYWTYDASWEQIRHLCYNFSYKEVQLREMTRKLKPSPTSFPPIPKIWGTPGTKSLPYRSYSNMFDGWLV</sequence>
<dbReference type="EMBL" id="JAQJAN010000017">
    <property type="protein sequence ID" value="KAJ5710109.1"/>
    <property type="molecule type" value="Genomic_DNA"/>
</dbReference>
<reference evidence="1" key="1">
    <citation type="journal article" date="2023" name="IMA Fungus">
        <title>Comparative genomic study of the Penicillium genus elucidates a diverse pangenome and 15 lateral gene transfer events.</title>
        <authorList>
            <person name="Petersen C."/>
            <person name="Sorensen T."/>
            <person name="Nielsen M.R."/>
            <person name="Sondergaard T.E."/>
            <person name="Sorensen J.L."/>
            <person name="Fitzpatrick D.A."/>
            <person name="Frisvad J.C."/>
            <person name="Nielsen K.L."/>
        </authorList>
    </citation>
    <scope>NUCLEOTIDE SEQUENCE</scope>
    <source>
        <strain evidence="1">IBT 17514</strain>
    </source>
</reference>
<comment type="caution">
    <text evidence="1">The sequence shown here is derived from an EMBL/GenBank/DDBJ whole genome shotgun (WGS) entry which is preliminary data.</text>
</comment>
<proteinExistence type="predicted"/>
<protein>
    <submittedName>
        <fullName evidence="1">Uncharacterized protein</fullName>
    </submittedName>
</protein>
<gene>
    <name evidence="1" type="ORF">N7493_009701</name>
</gene>
<evidence type="ECO:0000313" key="2">
    <source>
        <dbReference type="Proteomes" id="UP001215712"/>
    </source>
</evidence>
<name>A0AAD6MSG6_9EURO</name>
<dbReference type="Proteomes" id="UP001215712">
    <property type="component" value="Unassembled WGS sequence"/>
</dbReference>
<evidence type="ECO:0000313" key="1">
    <source>
        <dbReference type="EMBL" id="KAJ5710109.1"/>
    </source>
</evidence>